<dbReference type="HAMAP" id="MF_00649">
    <property type="entry name" value="DNA_gyrase_inhibitor_YacG"/>
    <property type="match status" value="1"/>
</dbReference>
<organism evidence="5 7">
    <name type="scientific">Gilliamella apicola</name>
    <dbReference type="NCBI Taxonomy" id="1196095"/>
    <lineage>
        <taxon>Bacteria</taxon>
        <taxon>Pseudomonadati</taxon>
        <taxon>Pseudomonadota</taxon>
        <taxon>Gammaproteobacteria</taxon>
        <taxon>Orbales</taxon>
        <taxon>Orbaceae</taxon>
        <taxon>Gilliamella</taxon>
    </lineage>
</organism>
<dbReference type="OrthoDB" id="9809663at2"/>
<dbReference type="InterPro" id="IPR005584">
    <property type="entry name" value="DNA_gyrase_inhibitor_YacG"/>
</dbReference>
<keyword evidence="2 3" id="KW-0862">Zinc</keyword>
<dbReference type="AlphaFoldDB" id="A0A2V4E8Y1"/>
<dbReference type="Proteomes" id="UP000247932">
    <property type="component" value="Unassembled WGS sequence"/>
</dbReference>
<reference evidence="6 7" key="1">
    <citation type="submission" date="2018-05" db="EMBL/GenBank/DDBJ databases">
        <title>Reference genomes for bee gut microbiota database.</title>
        <authorList>
            <person name="Ellegaard K.M."/>
        </authorList>
    </citation>
    <scope>NUCLEOTIDE SEQUENCE [LARGE SCALE GENOMIC DNA]</scope>
    <source>
        <strain evidence="4 6">ESL0177</strain>
        <strain evidence="5 7">ESL0182</strain>
    </source>
</reference>
<sequence length="72" mass="8483">MNNNTITIVKCPACHKDVEWSEKSPYRPFCCKRCQLIDLGDWATEEHRIADKELTEQDLWSEDEISDLMSKH</sequence>
<dbReference type="Gene3D" id="3.30.50.10">
    <property type="entry name" value="Erythroid Transcription Factor GATA-1, subunit A"/>
    <property type="match status" value="1"/>
</dbReference>
<feature type="binding site" evidence="3">
    <location>
        <position position="34"/>
    </location>
    <ligand>
        <name>Zn(2+)</name>
        <dbReference type="ChEBI" id="CHEBI:29105"/>
    </ligand>
</feature>
<comment type="subunit">
    <text evidence="3">Interacts with GyrB.</text>
</comment>
<gene>
    <name evidence="3" type="primary">yacG</name>
    <name evidence="5" type="ORF">DKK70_06060</name>
    <name evidence="4" type="ORF">DKK79_05220</name>
</gene>
<feature type="binding site" evidence="3">
    <location>
        <position position="14"/>
    </location>
    <ligand>
        <name>Zn(2+)</name>
        <dbReference type="ChEBI" id="CHEBI:29105"/>
    </ligand>
</feature>
<dbReference type="InterPro" id="IPR013088">
    <property type="entry name" value="Znf_NHR/GATA"/>
</dbReference>
<evidence type="ECO:0000256" key="2">
    <source>
        <dbReference type="ARBA" id="ARBA00022833"/>
    </source>
</evidence>
<evidence type="ECO:0000313" key="6">
    <source>
        <dbReference type="Proteomes" id="UP000247483"/>
    </source>
</evidence>
<comment type="cofactor">
    <cofactor evidence="3">
        <name>Zn(2+)</name>
        <dbReference type="ChEBI" id="CHEBI:29105"/>
    </cofactor>
    <text evidence="3">Binds 1 zinc ion.</text>
</comment>
<proteinExistence type="inferred from homology"/>
<keyword evidence="7" id="KW-1185">Reference proteome</keyword>
<dbReference type="Pfam" id="PF03884">
    <property type="entry name" value="YacG"/>
    <property type="match status" value="1"/>
</dbReference>
<keyword evidence="1 3" id="KW-0479">Metal-binding</keyword>
<dbReference type="GO" id="GO:0008270">
    <property type="term" value="F:zinc ion binding"/>
    <property type="evidence" value="ECO:0007669"/>
    <property type="project" value="UniProtKB-UniRule"/>
</dbReference>
<dbReference type="GO" id="GO:0008657">
    <property type="term" value="F:DNA topoisomerase type II (double strand cut, ATP-hydrolyzing) inhibitor activity"/>
    <property type="evidence" value="ECO:0007669"/>
    <property type="project" value="UniProtKB-UniRule"/>
</dbReference>
<dbReference type="NCBIfam" id="NF001638">
    <property type="entry name" value="PRK00418.1"/>
    <property type="match status" value="1"/>
</dbReference>
<dbReference type="SUPFAM" id="SSF57716">
    <property type="entry name" value="Glucocorticoid receptor-like (DNA-binding domain)"/>
    <property type="match status" value="1"/>
</dbReference>
<evidence type="ECO:0000313" key="4">
    <source>
        <dbReference type="EMBL" id="PXZ06067.1"/>
    </source>
</evidence>
<comment type="function">
    <text evidence="3">Inhibits all the catalytic activities of DNA gyrase by preventing its interaction with DNA. Acts by binding directly to the C-terminal domain of GyrB, which probably disrupts DNA binding by the gyrase.</text>
</comment>
<accession>A0A2V4E8Y1</accession>
<comment type="similarity">
    <text evidence="3">Belongs to the DNA gyrase inhibitor YacG family.</text>
</comment>
<evidence type="ECO:0000256" key="1">
    <source>
        <dbReference type="ARBA" id="ARBA00022723"/>
    </source>
</evidence>
<protein>
    <recommendedName>
        <fullName evidence="3">DNA gyrase inhibitor YacG</fullName>
    </recommendedName>
</protein>
<feature type="binding site" evidence="3">
    <location>
        <position position="30"/>
    </location>
    <ligand>
        <name>Zn(2+)</name>
        <dbReference type="ChEBI" id="CHEBI:29105"/>
    </ligand>
</feature>
<dbReference type="RefSeq" id="WP_110423133.1">
    <property type="nucleotide sequence ID" value="NZ_QGLP01000004.1"/>
</dbReference>
<feature type="binding site" evidence="3">
    <location>
        <position position="11"/>
    </location>
    <ligand>
        <name>Zn(2+)</name>
        <dbReference type="ChEBI" id="CHEBI:29105"/>
    </ligand>
</feature>
<dbReference type="EMBL" id="QGLP01000004">
    <property type="protein sequence ID" value="PXZ06067.1"/>
    <property type="molecule type" value="Genomic_DNA"/>
</dbReference>
<dbReference type="EMBL" id="QGLR01000009">
    <property type="protein sequence ID" value="PXZ07416.1"/>
    <property type="molecule type" value="Genomic_DNA"/>
</dbReference>
<dbReference type="GO" id="GO:0006355">
    <property type="term" value="P:regulation of DNA-templated transcription"/>
    <property type="evidence" value="ECO:0007669"/>
    <property type="project" value="InterPro"/>
</dbReference>
<evidence type="ECO:0000313" key="7">
    <source>
        <dbReference type="Proteomes" id="UP000247932"/>
    </source>
</evidence>
<comment type="caution">
    <text evidence="5">The sequence shown here is derived from an EMBL/GenBank/DDBJ whole genome shotgun (WGS) entry which is preliminary data.</text>
</comment>
<dbReference type="Proteomes" id="UP000247483">
    <property type="component" value="Unassembled WGS sequence"/>
</dbReference>
<evidence type="ECO:0000313" key="5">
    <source>
        <dbReference type="EMBL" id="PXZ07416.1"/>
    </source>
</evidence>
<dbReference type="PANTHER" id="PTHR36150">
    <property type="entry name" value="DNA GYRASE INHIBITOR YACG"/>
    <property type="match status" value="1"/>
</dbReference>
<dbReference type="PANTHER" id="PTHR36150:SF1">
    <property type="entry name" value="DNA GYRASE INHIBITOR YACG"/>
    <property type="match status" value="1"/>
</dbReference>
<evidence type="ECO:0000256" key="3">
    <source>
        <dbReference type="HAMAP-Rule" id="MF_00649"/>
    </source>
</evidence>
<name>A0A2V4E8Y1_9GAMM</name>